<evidence type="ECO:0000313" key="2">
    <source>
        <dbReference type="Proteomes" id="UP001385951"/>
    </source>
</evidence>
<dbReference type="EMBL" id="JASBNA010000046">
    <property type="protein sequence ID" value="KAK7680829.1"/>
    <property type="molecule type" value="Genomic_DNA"/>
</dbReference>
<dbReference type="PANTHER" id="PTHR43056">
    <property type="entry name" value="PEPTIDASE S9 PROLYL OLIGOPEPTIDASE"/>
    <property type="match status" value="1"/>
</dbReference>
<evidence type="ECO:0000313" key="1">
    <source>
        <dbReference type="EMBL" id="KAK7680829.1"/>
    </source>
</evidence>
<dbReference type="InterPro" id="IPR011042">
    <property type="entry name" value="6-blade_b-propeller_TolB-like"/>
</dbReference>
<dbReference type="Proteomes" id="UP001385951">
    <property type="component" value="Unassembled WGS sequence"/>
</dbReference>
<dbReference type="AlphaFoldDB" id="A0AAW0FRG7"/>
<reference evidence="1 2" key="1">
    <citation type="submission" date="2022-09" db="EMBL/GenBank/DDBJ databases">
        <authorList>
            <person name="Palmer J.M."/>
        </authorList>
    </citation>
    <scope>NUCLEOTIDE SEQUENCE [LARGE SCALE GENOMIC DNA]</scope>
    <source>
        <strain evidence="1 2">DSM 7382</strain>
    </source>
</reference>
<gene>
    <name evidence="1" type="ORF">QCA50_016139</name>
</gene>
<sequence>MTIRRTAPYGNWKSPIGADTVAAQSFSAGVEDIFLDPVTSKVYFAQKRPEENGRSAIVDASDRKDVFSGEWDARTKVHEYGGAAAVVFGDIIYFSHFADDRVYKTVKGGTPVPITPVSPAQRFADFAVHPNQPNLVVATVEDHTDPHPARVLTYLALIDANTSTVTKLVTKADFFLCARFSPDGKYLSWQQWNFPDLPWQSSDIYVAPVSVTRSGTKIELGTAVHVAGKHEQVVAQDPSWTSDGSLHFVCDISGFLNPWKFTFDGSNLAGGKAEPILPTPLEEEFGFPQWWMSRHGSGALNDNKVAFLSFKHAISKLYIADLKERSITEVPTPYAHIQYMHGDGNGRVVALGSPAGANEELIELTSDASGIQYSNRCHHHQSRTPDFLRLTSLFLNTMPSDSNPTIAFAMLLTMDPRTQITMAGCQARSHQSSF</sequence>
<dbReference type="SUPFAM" id="SSF82171">
    <property type="entry name" value="DPP6 N-terminal domain-like"/>
    <property type="match status" value="1"/>
</dbReference>
<proteinExistence type="predicted"/>
<accession>A0AAW0FRG7</accession>
<name>A0AAW0FRG7_9APHY</name>
<organism evidence="1 2">
    <name type="scientific">Cerrena zonata</name>
    <dbReference type="NCBI Taxonomy" id="2478898"/>
    <lineage>
        <taxon>Eukaryota</taxon>
        <taxon>Fungi</taxon>
        <taxon>Dikarya</taxon>
        <taxon>Basidiomycota</taxon>
        <taxon>Agaricomycotina</taxon>
        <taxon>Agaricomycetes</taxon>
        <taxon>Polyporales</taxon>
        <taxon>Cerrenaceae</taxon>
        <taxon>Cerrena</taxon>
    </lineage>
</organism>
<keyword evidence="2" id="KW-1185">Reference proteome</keyword>
<protein>
    <submittedName>
        <fullName evidence="1">Uncharacterized protein</fullName>
    </submittedName>
</protein>
<dbReference type="InterPro" id="IPR050585">
    <property type="entry name" value="Xaa-Pro_dipeptidyl-ppase/CocE"/>
</dbReference>
<dbReference type="Gene3D" id="2.120.10.30">
    <property type="entry name" value="TolB, C-terminal domain"/>
    <property type="match status" value="1"/>
</dbReference>
<comment type="caution">
    <text evidence="1">The sequence shown here is derived from an EMBL/GenBank/DDBJ whole genome shotgun (WGS) entry which is preliminary data.</text>
</comment>
<dbReference type="PANTHER" id="PTHR43056:SF5">
    <property type="entry name" value="PEPTIDASE S9 PROLYL OLIGOPEPTIDASE CATALYTIC DOMAIN-CONTAINING PROTEIN"/>
    <property type="match status" value="1"/>
</dbReference>